<feature type="region of interest" description="Disordered" evidence="1">
    <location>
        <begin position="640"/>
        <end position="665"/>
    </location>
</feature>
<dbReference type="GeneID" id="40311224"/>
<feature type="compositionally biased region" description="Basic and acidic residues" evidence="1">
    <location>
        <begin position="277"/>
        <end position="297"/>
    </location>
</feature>
<keyword evidence="3" id="KW-1185">Reference proteome</keyword>
<feature type="region of interest" description="Disordered" evidence="1">
    <location>
        <begin position="273"/>
        <end position="297"/>
    </location>
</feature>
<name>A0A2A9MC11_BESBE</name>
<comment type="caution">
    <text evidence="2">The sequence shown here is derived from an EMBL/GenBank/DDBJ whole genome shotgun (WGS) entry which is preliminary data.</text>
</comment>
<dbReference type="KEGG" id="bbes:BESB_062960"/>
<feature type="compositionally biased region" description="Basic and acidic residues" evidence="1">
    <location>
        <begin position="114"/>
        <end position="126"/>
    </location>
</feature>
<sequence>MYDGYSAGETTASGLSASDPYYHANQEPRAQAADLDSRRGEPLQLHHPLHPHRLEALDEQDRMGHYSQQGAHCRLQLDRQDSRGRLEHAAYRYHRQEMTNRDQLLEQHRIGREESRYGQGEQEKRYFQSRSEPAMHQRSQIPESADPALTATVAPDEEPDVFDEQVLEELRRNGRACVETRRGTYVFSPSPDGQTIHCAVYPPGPLESSEPQPQYGASVSDAGTRHNTPAGGVTAPPSVTPHHYLHEGNQQYMRAQEQVKLTSVAQSAAYAAYAESGHAEHQEAQRAHREEEAQRAHREDFGFRGHCTTARPHQAGQHLLVPSSNQLQDEAAPKLVEFSLDAVESVGRPLCAPGSCLSVAAYVHTIEESNPYLKSPAVPVDSYGRADLQGTSLQMIWRGEEFVHMKVYEENLYESKADVVGFIKLQFESLNSENVPMKVMLVGKENEPNGFLILRFSILGSLASVLGPSASFTAPAVAQLTESTAMAQFESPPPADRRPSHFGSNFVDGSPLPSSGPGAKLPTLPVGFLGKKSPEQQPEYLSARQDSQLPSAEALTESQGYGYVQDVASPDVHYSGQSILPLDAAASADMRTTGDEVRLAHNGVATLESQGGQAVQSAHAYSSTKRAGLTEVIDAAMKENRQVPKRPGAKSAQNPPKQGGNRKSLFQRWRRGWCCEMNHGVDLN</sequence>
<proteinExistence type="predicted"/>
<dbReference type="OrthoDB" id="329935at2759"/>
<feature type="region of interest" description="Disordered" evidence="1">
    <location>
        <begin position="1"/>
        <end position="22"/>
    </location>
</feature>
<evidence type="ECO:0000313" key="3">
    <source>
        <dbReference type="Proteomes" id="UP000224006"/>
    </source>
</evidence>
<evidence type="ECO:0000256" key="1">
    <source>
        <dbReference type="SAM" id="MobiDB-lite"/>
    </source>
</evidence>
<dbReference type="RefSeq" id="XP_029219418.1">
    <property type="nucleotide sequence ID" value="XM_029364710.1"/>
</dbReference>
<organism evidence="2 3">
    <name type="scientific">Besnoitia besnoiti</name>
    <name type="common">Apicomplexan protozoan</name>
    <dbReference type="NCBI Taxonomy" id="94643"/>
    <lineage>
        <taxon>Eukaryota</taxon>
        <taxon>Sar</taxon>
        <taxon>Alveolata</taxon>
        <taxon>Apicomplexa</taxon>
        <taxon>Conoidasida</taxon>
        <taxon>Coccidia</taxon>
        <taxon>Eucoccidiorida</taxon>
        <taxon>Eimeriorina</taxon>
        <taxon>Sarcocystidae</taxon>
        <taxon>Besnoitia</taxon>
    </lineage>
</organism>
<dbReference type="Proteomes" id="UP000224006">
    <property type="component" value="Chromosome V"/>
</dbReference>
<gene>
    <name evidence="2" type="ORF">BESB_062960</name>
</gene>
<feature type="region of interest" description="Disordered" evidence="1">
    <location>
        <begin position="203"/>
        <end position="237"/>
    </location>
</feature>
<accession>A0A2A9MC11</accession>
<dbReference type="AlphaFoldDB" id="A0A2A9MC11"/>
<evidence type="ECO:0000313" key="2">
    <source>
        <dbReference type="EMBL" id="PFH35409.1"/>
    </source>
</evidence>
<dbReference type="EMBL" id="NWUJ01000005">
    <property type="protein sequence ID" value="PFH35409.1"/>
    <property type="molecule type" value="Genomic_DNA"/>
</dbReference>
<dbReference type="VEuPathDB" id="ToxoDB:BESB_062960"/>
<reference evidence="2 3" key="1">
    <citation type="submission" date="2017-09" db="EMBL/GenBank/DDBJ databases">
        <title>Genome sequencing of Besnoitia besnoiti strain Bb-Ger1.</title>
        <authorList>
            <person name="Schares G."/>
            <person name="Venepally P."/>
            <person name="Lorenzi H.A."/>
        </authorList>
    </citation>
    <scope>NUCLEOTIDE SEQUENCE [LARGE SCALE GENOMIC DNA]</scope>
    <source>
        <strain evidence="2 3">Bb-Ger1</strain>
    </source>
</reference>
<protein>
    <submittedName>
        <fullName evidence="2">Uncharacterized protein</fullName>
    </submittedName>
</protein>
<feature type="region of interest" description="Disordered" evidence="1">
    <location>
        <begin position="486"/>
        <end position="549"/>
    </location>
</feature>
<feature type="region of interest" description="Disordered" evidence="1">
    <location>
        <begin position="114"/>
        <end position="144"/>
    </location>
</feature>